<organism evidence="2 3">
    <name type="scientific">Candidatus Zymogenus saltonus</name>
    <dbReference type="NCBI Taxonomy" id="2844893"/>
    <lineage>
        <taxon>Bacteria</taxon>
        <taxon>Deltaproteobacteria</taxon>
        <taxon>Candidatus Zymogenia</taxon>
        <taxon>Candidatus Zymogeniales</taxon>
        <taxon>Candidatus Zymogenaceae</taxon>
        <taxon>Candidatus Zymogenus</taxon>
    </lineage>
</organism>
<gene>
    <name evidence="2" type="ORF">JW984_14565</name>
</gene>
<dbReference type="Pfam" id="PF13360">
    <property type="entry name" value="PQQ_2"/>
    <property type="match status" value="1"/>
</dbReference>
<proteinExistence type="predicted"/>
<protein>
    <submittedName>
        <fullName evidence="2">PQQ-binding-like beta-propeller repeat protein</fullName>
    </submittedName>
</protein>
<sequence length="204" mass="22753">MKWRYKTGAAVRSAGSHFGYSYPDVVGDTIYMGDQYDYVYAIDKDTGKLKWKFHEKKVYFTCTSVVDGVVYVGRWTNRIITDKKSYIYAIDAANGKLKWRSEIGSPSGMIGSPTAVDGTVYIGSSDNHLYAVDTSSGKIKWSFKTVNFIVATPLVSDGVVYIISKNNLYAIDAKNGELKWQYKTGSEYFASYSIVGDMVYVGSL</sequence>
<dbReference type="Proteomes" id="UP000809273">
    <property type="component" value="Unassembled WGS sequence"/>
</dbReference>
<name>A0A9D8KH75_9DELT</name>
<dbReference type="SUPFAM" id="SSF50998">
    <property type="entry name" value="Quinoprotein alcohol dehydrogenase-like"/>
    <property type="match status" value="1"/>
</dbReference>
<dbReference type="Gene3D" id="2.130.10.10">
    <property type="entry name" value="YVTN repeat-like/Quinoprotein amine dehydrogenase"/>
    <property type="match status" value="1"/>
</dbReference>
<reference evidence="2" key="2">
    <citation type="submission" date="2021-01" db="EMBL/GenBank/DDBJ databases">
        <authorList>
            <person name="Hahn C.R."/>
            <person name="Youssef N.H."/>
            <person name="Elshahed M."/>
        </authorList>
    </citation>
    <scope>NUCLEOTIDE SEQUENCE</scope>
    <source>
        <strain evidence="2">Zod_Metabat.24</strain>
    </source>
</reference>
<dbReference type="InterPro" id="IPR011047">
    <property type="entry name" value="Quinoprotein_ADH-like_sf"/>
</dbReference>
<dbReference type="AlphaFoldDB" id="A0A9D8KH75"/>
<dbReference type="EMBL" id="JAFGIX010000078">
    <property type="protein sequence ID" value="MBN1574418.1"/>
    <property type="molecule type" value="Genomic_DNA"/>
</dbReference>
<accession>A0A9D8KH75</accession>
<reference evidence="2" key="1">
    <citation type="journal article" date="2021" name="Environ. Microbiol.">
        <title>Genomic characterization of three novel Desulfobacterota classes expand the metabolic and phylogenetic diversity of the phylum.</title>
        <authorList>
            <person name="Murphy C.L."/>
            <person name="Biggerstaff J."/>
            <person name="Eichhorn A."/>
            <person name="Ewing E."/>
            <person name="Shahan R."/>
            <person name="Soriano D."/>
            <person name="Stewart S."/>
            <person name="VanMol K."/>
            <person name="Walker R."/>
            <person name="Walters P."/>
            <person name="Elshahed M.S."/>
            <person name="Youssef N.H."/>
        </authorList>
    </citation>
    <scope>NUCLEOTIDE SEQUENCE</scope>
    <source>
        <strain evidence="2">Zod_Metabat.24</strain>
    </source>
</reference>
<evidence type="ECO:0000313" key="3">
    <source>
        <dbReference type="Proteomes" id="UP000809273"/>
    </source>
</evidence>
<dbReference type="Gene3D" id="2.40.10.480">
    <property type="match status" value="1"/>
</dbReference>
<dbReference type="PANTHER" id="PTHR34512:SF30">
    <property type="entry name" value="OUTER MEMBRANE PROTEIN ASSEMBLY FACTOR BAMB"/>
    <property type="match status" value="1"/>
</dbReference>
<evidence type="ECO:0000259" key="1">
    <source>
        <dbReference type="Pfam" id="PF13360"/>
    </source>
</evidence>
<dbReference type="PANTHER" id="PTHR34512">
    <property type="entry name" value="CELL SURFACE PROTEIN"/>
    <property type="match status" value="1"/>
</dbReference>
<dbReference type="InterPro" id="IPR002372">
    <property type="entry name" value="PQQ_rpt_dom"/>
</dbReference>
<evidence type="ECO:0000313" key="2">
    <source>
        <dbReference type="EMBL" id="MBN1574418.1"/>
    </source>
</evidence>
<feature type="domain" description="Pyrrolo-quinoline quinone repeat" evidence="1">
    <location>
        <begin position="84"/>
        <end position="201"/>
    </location>
</feature>
<dbReference type="SMART" id="SM00564">
    <property type="entry name" value="PQQ"/>
    <property type="match status" value="4"/>
</dbReference>
<dbReference type="InterPro" id="IPR018391">
    <property type="entry name" value="PQQ_b-propeller_rpt"/>
</dbReference>
<dbReference type="InterPro" id="IPR015943">
    <property type="entry name" value="WD40/YVTN_repeat-like_dom_sf"/>
</dbReference>
<comment type="caution">
    <text evidence="2">The sequence shown here is derived from an EMBL/GenBank/DDBJ whole genome shotgun (WGS) entry which is preliminary data.</text>
</comment>